<evidence type="ECO:0000313" key="15">
    <source>
        <dbReference type="EMBL" id="EEO30176.1"/>
    </source>
</evidence>
<dbReference type="SMART" id="SM00387">
    <property type="entry name" value="HATPase_c"/>
    <property type="match status" value="1"/>
</dbReference>
<dbReference type="InterPro" id="IPR011006">
    <property type="entry name" value="CheY-like_superfamily"/>
</dbReference>
<evidence type="ECO:0000256" key="9">
    <source>
        <dbReference type="ARBA" id="ARBA00058004"/>
    </source>
</evidence>
<comment type="catalytic activity">
    <reaction evidence="1">
        <text>ATP + protein L-histidine = ADP + protein N-phospho-L-histidine.</text>
        <dbReference type="EC" id="2.7.13.3"/>
    </reaction>
</comment>
<dbReference type="FunFam" id="3.30.565.10:FF:000010">
    <property type="entry name" value="Sensor histidine kinase RcsC"/>
    <property type="match status" value="1"/>
</dbReference>
<dbReference type="InterPro" id="IPR001789">
    <property type="entry name" value="Sig_transdc_resp-reg_receiver"/>
</dbReference>
<reference evidence="15 16" key="1">
    <citation type="submission" date="2009-02" db="EMBL/GenBank/DDBJ databases">
        <title>The Genome Sequence of Oxalobacter formigenes OXCC13.</title>
        <authorList>
            <consortium name="The Broad Institute Genome Sequencing Platform"/>
            <person name="Ward D."/>
            <person name="Young S.K."/>
            <person name="Kodira C.D."/>
            <person name="Zeng Q."/>
            <person name="Koehrsen M."/>
            <person name="Alvarado L."/>
            <person name="Berlin A."/>
            <person name="Borenstein D."/>
            <person name="Chen Z."/>
            <person name="Engels R."/>
            <person name="Freedman E."/>
            <person name="Gellesch M."/>
            <person name="Goldberg J."/>
            <person name="Griggs A."/>
            <person name="Gujja S."/>
            <person name="Heiman D."/>
            <person name="Hepburn T."/>
            <person name="Howarth C."/>
            <person name="Jen D."/>
            <person name="Larson L."/>
            <person name="Lewis B."/>
            <person name="Mehta T."/>
            <person name="Park D."/>
            <person name="Pearson M."/>
            <person name="Roberts A."/>
            <person name="Saif S."/>
            <person name="Shea T."/>
            <person name="Shenoy N."/>
            <person name="Sisk P."/>
            <person name="Stolte C."/>
            <person name="Sykes S."/>
            <person name="Walk T."/>
            <person name="White J."/>
            <person name="Yandava C."/>
            <person name="Allison M.J."/>
            <person name="Lander E."/>
            <person name="Nusbaum C."/>
            <person name="Galagan J."/>
            <person name="Birren B."/>
        </authorList>
    </citation>
    <scope>NUCLEOTIDE SEQUENCE [LARGE SCALE GENOMIC DNA]</scope>
    <source>
        <strain evidence="15 16">OXCC13</strain>
    </source>
</reference>
<dbReference type="CDD" id="cd00082">
    <property type="entry name" value="HisKA"/>
    <property type="match status" value="1"/>
</dbReference>
<evidence type="ECO:0000256" key="6">
    <source>
        <dbReference type="ARBA" id="ARBA00022777"/>
    </source>
</evidence>
<dbReference type="STRING" id="847.BRW83_0928"/>
<evidence type="ECO:0000256" key="1">
    <source>
        <dbReference type="ARBA" id="ARBA00000085"/>
    </source>
</evidence>
<dbReference type="Pfam" id="PF00512">
    <property type="entry name" value="HisKA"/>
    <property type="match status" value="1"/>
</dbReference>
<dbReference type="PROSITE" id="PS50110">
    <property type="entry name" value="RESPONSE_REGULATORY"/>
    <property type="match status" value="1"/>
</dbReference>
<dbReference type="InterPro" id="IPR036097">
    <property type="entry name" value="HisK_dim/P_sf"/>
</dbReference>
<feature type="domain" description="Histidine kinase" evidence="13">
    <location>
        <begin position="203"/>
        <end position="426"/>
    </location>
</feature>
<feature type="transmembrane region" description="Helical" evidence="12">
    <location>
        <begin position="12"/>
        <end position="32"/>
    </location>
</feature>
<evidence type="ECO:0000256" key="2">
    <source>
        <dbReference type="ARBA" id="ARBA00012438"/>
    </source>
</evidence>
<evidence type="ECO:0000259" key="13">
    <source>
        <dbReference type="PROSITE" id="PS50109"/>
    </source>
</evidence>
<feature type="modified residue" description="4-aspartylphosphate" evidence="11">
    <location>
        <position position="504"/>
    </location>
</feature>
<dbReference type="CDD" id="cd16922">
    <property type="entry name" value="HATPase_EvgS-ArcB-TorS-like"/>
    <property type="match status" value="1"/>
</dbReference>
<dbReference type="CDD" id="cd17546">
    <property type="entry name" value="REC_hyHK_CKI1_RcsC-like"/>
    <property type="match status" value="1"/>
</dbReference>
<name>C3XAF0_OXAFO</name>
<proteinExistence type="predicted"/>
<keyword evidence="4" id="KW-0808">Transferase</keyword>
<keyword evidence="3 11" id="KW-0597">Phosphoprotein</keyword>
<dbReference type="EC" id="2.7.13.3" evidence="2"/>
<evidence type="ECO:0000256" key="12">
    <source>
        <dbReference type="SAM" id="Phobius"/>
    </source>
</evidence>
<dbReference type="PROSITE" id="PS50109">
    <property type="entry name" value="HIS_KIN"/>
    <property type="match status" value="1"/>
</dbReference>
<dbReference type="SMART" id="SM00448">
    <property type="entry name" value="REC"/>
    <property type="match status" value="1"/>
</dbReference>
<evidence type="ECO:0000256" key="8">
    <source>
        <dbReference type="ARBA" id="ARBA00023026"/>
    </source>
</evidence>
<dbReference type="GeneID" id="77134820"/>
<dbReference type="InterPro" id="IPR004358">
    <property type="entry name" value="Sig_transdc_His_kin-like_C"/>
</dbReference>
<dbReference type="OrthoDB" id="567977at2"/>
<dbReference type="SUPFAM" id="SSF52172">
    <property type="entry name" value="CheY-like"/>
    <property type="match status" value="1"/>
</dbReference>
<feature type="transmembrane region" description="Helical" evidence="12">
    <location>
        <begin position="156"/>
        <end position="176"/>
    </location>
</feature>
<keyword evidence="7" id="KW-0902">Two-component regulatory system</keyword>
<evidence type="ECO:0000313" key="16">
    <source>
        <dbReference type="Proteomes" id="UP000005089"/>
    </source>
</evidence>
<gene>
    <name evidence="15" type="ORF">OFBG_01204</name>
</gene>
<dbReference type="SMART" id="SM00388">
    <property type="entry name" value="HisKA"/>
    <property type="match status" value="1"/>
</dbReference>
<dbReference type="SUPFAM" id="SSF47384">
    <property type="entry name" value="Homodimeric domain of signal transducing histidine kinase"/>
    <property type="match status" value="1"/>
</dbReference>
<dbReference type="InterPro" id="IPR003594">
    <property type="entry name" value="HATPase_dom"/>
</dbReference>
<keyword evidence="16" id="KW-1185">Reference proteome</keyword>
<organism evidence="15 16">
    <name type="scientific">Oxalobacter formigenes OXCC13</name>
    <dbReference type="NCBI Taxonomy" id="556269"/>
    <lineage>
        <taxon>Bacteria</taxon>
        <taxon>Pseudomonadati</taxon>
        <taxon>Pseudomonadota</taxon>
        <taxon>Betaproteobacteria</taxon>
        <taxon>Burkholderiales</taxon>
        <taxon>Oxalobacteraceae</taxon>
        <taxon>Oxalobacter</taxon>
    </lineage>
</organism>
<keyword evidence="12" id="KW-0812">Transmembrane</keyword>
<evidence type="ECO:0000256" key="3">
    <source>
        <dbReference type="ARBA" id="ARBA00022553"/>
    </source>
</evidence>
<evidence type="ECO:0000256" key="4">
    <source>
        <dbReference type="ARBA" id="ARBA00022679"/>
    </source>
</evidence>
<keyword evidence="5" id="KW-0732">Signal</keyword>
<evidence type="ECO:0000256" key="10">
    <source>
        <dbReference type="ARBA" id="ARBA00070152"/>
    </source>
</evidence>
<dbReference type="Proteomes" id="UP000005089">
    <property type="component" value="Unassembled WGS sequence"/>
</dbReference>
<dbReference type="EMBL" id="GG658170">
    <property type="protein sequence ID" value="EEO30176.1"/>
    <property type="molecule type" value="Genomic_DNA"/>
</dbReference>
<evidence type="ECO:0000256" key="11">
    <source>
        <dbReference type="PROSITE-ProRule" id="PRU00169"/>
    </source>
</evidence>
<dbReference type="AlphaFoldDB" id="C3XAF0"/>
<dbReference type="RefSeq" id="WP_005881145.1">
    <property type="nucleotide sequence ID" value="NZ_CP019430.1"/>
</dbReference>
<dbReference type="Pfam" id="PF02518">
    <property type="entry name" value="HATPase_c"/>
    <property type="match status" value="1"/>
</dbReference>
<dbReference type="PRINTS" id="PR00344">
    <property type="entry name" value="BCTRLSENSOR"/>
</dbReference>
<dbReference type="Gene3D" id="1.10.287.130">
    <property type="match status" value="1"/>
</dbReference>
<keyword evidence="12" id="KW-0472">Membrane</keyword>
<keyword evidence="8" id="KW-0843">Virulence</keyword>
<dbReference type="InterPro" id="IPR036890">
    <property type="entry name" value="HATPase_C_sf"/>
</dbReference>
<dbReference type="eggNOG" id="COG0642">
    <property type="taxonomic scope" value="Bacteria"/>
</dbReference>
<dbReference type="SUPFAM" id="SSF55874">
    <property type="entry name" value="ATPase domain of HSP90 chaperone/DNA topoisomerase II/histidine kinase"/>
    <property type="match status" value="1"/>
</dbReference>
<accession>C3XAF0</accession>
<evidence type="ECO:0000256" key="7">
    <source>
        <dbReference type="ARBA" id="ARBA00023012"/>
    </source>
</evidence>
<dbReference type="GO" id="GO:0000155">
    <property type="term" value="F:phosphorelay sensor kinase activity"/>
    <property type="evidence" value="ECO:0007669"/>
    <property type="project" value="InterPro"/>
</dbReference>
<dbReference type="PANTHER" id="PTHR43047">
    <property type="entry name" value="TWO-COMPONENT HISTIDINE PROTEIN KINASE"/>
    <property type="match status" value="1"/>
</dbReference>
<dbReference type="Gene3D" id="3.30.565.10">
    <property type="entry name" value="Histidine kinase-like ATPase, C-terminal domain"/>
    <property type="match status" value="1"/>
</dbReference>
<evidence type="ECO:0000259" key="14">
    <source>
        <dbReference type="PROSITE" id="PS50110"/>
    </source>
</evidence>
<comment type="function">
    <text evidence="9">Member of the two-component regulatory system BvgS/BvgA. Phosphorylates BvgA via a four-step phosphorelay in response to environmental signals.</text>
</comment>
<dbReference type="Gene3D" id="3.40.50.2300">
    <property type="match status" value="1"/>
</dbReference>
<keyword evidence="12" id="KW-1133">Transmembrane helix</keyword>
<feature type="domain" description="Response regulatory" evidence="14">
    <location>
        <begin position="452"/>
        <end position="573"/>
    </location>
</feature>
<dbReference type="Pfam" id="PF00072">
    <property type="entry name" value="Response_reg"/>
    <property type="match status" value="1"/>
</dbReference>
<protein>
    <recommendedName>
        <fullName evidence="10">Virulence sensor protein BvgS</fullName>
        <ecNumber evidence="2">2.7.13.3</ecNumber>
    </recommendedName>
</protein>
<dbReference type="HOGENOM" id="CLU_000445_114_15_4"/>
<dbReference type="InterPro" id="IPR003661">
    <property type="entry name" value="HisK_dim/P_dom"/>
</dbReference>
<sequence length="580" mass="65602">MTSLSRKTYRKIVPALLIVAFTFLSGVSLYYINKLQGHARVINYTGIVRGATQQLVKQELRHIPDDPLIDRLDCIINELTGGTGKNNLVFLDDPVYQSHLQELQNHWKTIKSEIYHVRKGGDTQKLYDLSEKLFDVANQAVTASEEYSEKIVYRTWGWLIGLNIAFAILVLLVYLLSSRQKKLSQDLQYAENASKEKSEFLSKMSHEIRTPMNGIIGMTKIARMSLENREKLEDSLNKLDMSSQFLLALINDILDMARIESGKVELVEKEFNLLQMLDNIEIMFAQRAADKNIDFRLIKRGLTGQALIGDELRITQIIINIVSNAIKFTPSGGEIILEVRQTPTDTSRYVNLEFIVSDTGIGMSEEFMKHMFEPFEQEKQTVRQYGGTGLGLAICQNLVKMMHGTMSVNSLPGEGSTFTVRLGLEQMDHENPVIMSNSESTDGKPVQLKGCRILIAEDNEINAEIVMAMLEKTEVIMDHVWTGREAVDKFKASPAGFYSLVLMDVQMPEMDGLEATRIIRNLPKEDARTIPIIALTANAFRNDMENALKSGMNDYLSKPIDPDKLIRMIARSLDKKEVIH</sequence>
<keyword evidence="6 15" id="KW-0418">Kinase</keyword>
<dbReference type="InterPro" id="IPR005467">
    <property type="entry name" value="His_kinase_dom"/>
</dbReference>
<evidence type="ECO:0000256" key="5">
    <source>
        <dbReference type="ARBA" id="ARBA00022729"/>
    </source>
</evidence>